<name>C1G673_PARBD</name>
<dbReference type="RefSeq" id="XP_010758081.1">
    <property type="nucleotide sequence ID" value="XM_010759779.1"/>
</dbReference>
<dbReference type="Pfam" id="PF13489">
    <property type="entry name" value="Methyltransf_23"/>
    <property type="match status" value="1"/>
</dbReference>
<dbReference type="eggNOG" id="KOG4300">
    <property type="taxonomic scope" value="Eukaryota"/>
</dbReference>
<dbReference type="EMBL" id="KN275959">
    <property type="protein sequence ID" value="EEH46580.2"/>
    <property type="molecule type" value="Genomic_DNA"/>
</dbReference>
<dbReference type="OMA" id="CEHVVNP"/>
<dbReference type="VEuPathDB" id="FungiDB:PADG_02678"/>
<dbReference type="SUPFAM" id="SSF53335">
    <property type="entry name" value="S-adenosyl-L-methionine-dependent methyltransferases"/>
    <property type="match status" value="1"/>
</dbReference>
<dbReference type="KEGG" id="pbn:PADG_02678"/>
<reference evidence="1 2" key="1">
    <citation type="journal article" date="2011" name="PLoS Genet.">
        <title>Comparative genomic analysis of human fungal pathogens causing paracoccidioidomycosis.</title>
        <authorList>
            <person name="Desjardins C.A."/>
            <person name="Champion M.D."/>
            <person name="Holder J.W."/>
            <person name="Muszewska A."/>
            <person name="Goldberg J."/>
            <person name="Bailao A.M."/>
            <person name="Brigido M.M."/>
            <person name="Ferreira M.E."/>
            <person name="Garcia A.M."/>
            <person name="Grynberg M."/>
            <person name="Gujja S."/>
            <person name="Heiman D.I."/>
            <person name="Henn M.R."/>
            <person name="Kodira C.D."/>
            <person name="Leon-Narvaez H."/>
            <person name="Longo L.V."/>
            <person name="Ma L.J."/>
            <person name="Malavazi I."/>
            <person name="Matsuo A.L."/>
            <person name="Morais F.V."/>
            <person name="Pereira M."/>
            <person name="Rodriguez-Brito S."/>
            <person name="Sakthikumar S."/>
            <person name="Salem-Izacc S.M."/>
            <person name="Sykes S.M."/>
            <person name="Teixeira M.M."/>
            <person name="Vallejo M.C."/>
            <person name="Walter M.E."/>
            <person name="Yandava C."/>
            <person name="Young S."/>
            <person name="Zeng Q."/>
            <person name="Zucker J."/>
            <person name="Felipe M.S."/>
            <person name="Goldman G.H."/>
            <person name="Haas B.J."/>
            <person name="McEwen J.G."/>
            <person name="Nino-Vega G."/>
            <person name="Puccia R."/>
            <person name="San-Blas G."/>
            <person name="Soares C.M."/>
            <person name="Birren B.W."/>
            <person name="Cuomo C.A."/>
        </authorList>
    </citation>
    <scope>NUCLEOTIDE SEQUENCE [LARGE SCALE GENOMIC DNA]</scope>
    <source>
        <strain evidence="1 2">Pb18</strain>
    </source>
</reference>
<protein>
    <recommendedName>
        <fullName evidence="3">Methyltransferase type 11 domain-containing protein</fullName>
    </recommendedName>
</protein>
<dbReference type="PANTHER" id="PTHR45036:SF1">
    <property type="entry name" value="METHYLTRANSFERASE LIKE 7A"/>
    <property type="match status" value="1"/>
</dbReference>
<organism evidence="1 2">
    <name type="scientific">Paracoccidioides brasiliensis (strain Pb18)</name>
    <dbReference type="NCBI Taxonomy" id="502780"/>
    <lineage>
        <taxon>Eukaryota</taxon>
        <taxon>Fungi</taxon>
        <taxon>Dikarya</taxon>
        <taxon>Ascomycota</taxon>
        <taxon>Pezizomycotina</taxon>
        <taxon>Eurotiomycetes</taxon>
        <taxon>Eurotiomycetidae</taxon>
        <taxon>Onygenales</taxon>
        <taxon>Ajellomycetaceae</taxon>
        <taxon>Paracoccidioides</taxon>
    </lineage>
</organism>
<dbReference type="PANTHER" id="PTHR45036">
    <property type="entry name" value="METHYLTRANSFERASE LIKE 7B"/>
    <property type="match status" value="1"/>
</dbReference>
<gene>
    <name evidence="1" type="ORF">PADG_02678</name>
</gene>
<evidence type="ECO:0008006" key="3">
    <source>
        <dbReference type="Google" id="ProtNLM"/>
    </source>
</evidence>
<keyword evidence="2" id="KW-1185">Reference proteome</keyword>
<dbReference type="HOGENOM" id="CLU_037990_6_1_1"/>
<dbReference type="InterPro" id="IPR052356">
    <property type="entry name" value="Thiol_S-MT"/>
</dbReference>
<dbReference type="OrthoDB" id="540004at2759"/>
<evidence type="ECO:0000313" key="2">
    <source>
        <dbReference type="Proteomes" id="UP000001628"/>
    </source>
</evidence>
<dbReference type="InParanoid" id="C1G673"/>
<dbReference type="Proteomes" id="UP000001628">
    <property type="component" value="Unassembled WGS sequence"/>
</dbReference>
<dbReference type="Gene3D" id="3.40.50.150">
    <property type="entry name" value="Vaccinia Virus protein VP39"/>
    <property type="match status" value="1"/>
</dbReference>
<accession>C1G673</accession>
<evidence type="ECO:0000313" key="1">
    <source>
        <dbReference type="EMBL" id="EEH46580.2"/>
    </source>
</evidence>
<dbReference type="AlphaFoldDB" id="C1G673"/>
<dbReference type="GeneID" id="22582117"/>
<proteinExistence type="predicted"/>
<sequence>MASNTPPTFSEFVQSAVEPGMLLVGAAYQFTAVLFETIFRRGEILTPVLRPQQVRSEAFSRFWINFSGSRENTEPPRVGSSVLIPPLLAQADGVVLDIGPGTGSQTPFFNNPNLIRMYGAEPCHGLHGDLTAKVESCGLGGKYQILPCGAERTALFPALGREGLLAETETDVVSGKVRCPVQGRGIFDTIVCVRVLCSVPDQRETMRGLYDLLKPGGKLLVCEHVVNPWSLRCGGKGRRGNFFSRFMQVVYMLCGWKFFLGNCHLNRDTARVLMEVAEEAGEGGWEKVDIQKWFEWSTLPYVVGTLVKRA</sequence>
<dbReference type="InterPro" id="IPR029063">
    <property type="entry name" value="SAM-dependent_MTases_sf"/>
</dbReference>